<evidence type="ECO:0008006" key="6">
    <source>
        <dbReference type="Google" id="ProtNLM"/>
    </source>
</evidence>
<evidence type="ECO:0000256" key="3">
    <source>
        <dbReference type="SAM" id="SignalP"/>
    </source>
</evidence>
<keyword evidence="2" id="KW-0472">Membrane</keyword>
<keyword evidence="2" id="KW-1133">Transmembrane helix</keyword>
<evidence type="ECO:0000256" key="2">
    <source>
        <dbReference type="SAM" id="Phobius"/>
    </source>
</evidence>
<proteinExistence type="predicted"/>
<protein>
    <recommendedName>
        <fullName evidence="6">RxLR effector protein</fullName>
    </recommendedName>
</protein>
<sequence>MNRFTYIAALFAIIAACANAFSPSAPLAVSNKPSAITSMTSLNMFGEGEERKPLTRENEPDEYFSSKMDEMSDEEKIPIAVMGLVGISLPFIAGLIALYSAK</sequence>
<keyword evidence="3" id="KW-0732">Signal</keyword>
<evidence type="ECO:0000313" key="5">
    <source>
        <dbReference type="Proteomes" id="UP001054902"/>
    </source>
</evidence>
<comment type="caution">
    <text evidence="4">The sequence shown here is derived from an EMBL/GenBank/DDBJ whole genome shotgun (WGS) entry which is preliminary data.</text>
</comment>
<dbReference type="EMBL" id="BLLK01000047">
    <property type="protein sequence ID" value="GFH53478.1"/>
    <property type="molecule type" value="Genomic_DNA"/>
</dbReference>
<feature type="signal peptide" evidence="3">
    <location>
        <begin position="1"/>
        <end position="20"/>
    </location>
</feature>
<feature type="transmembrane region" description="Helical" evidence="2">
    <location>
        <begin position="77"/>
        <end position="99"/>
    </location>
</feature>
<evidence type="ECO:0000313" key="4">
    <source>
        <dbReference type="EMBL" id="GFH53478.1"/>
    </source>
</evidence>
<accession>A0AAD3H837</accession>
<feature type="compositionally biased region" description="Basic and acidic residues" evidence="1">
    <location>
        <begin position="48"/>
        <end position="58"/>
    </location>
</feature>
<name>A0AAD3H837_9STRA</name>
<reference evidence="4 5" key="1">
    <citation type="journal article" date="2021" name="Sci. Rep.">
        <title>The genome of the diatom Chaetoceros tenuissimus carries an ancient integrated fragment of an extant virus.</title>
        <authorList>
            <person name="Hongo Y."/>
            <person name="Kimura K."/>
            <person name="Takaki Y."/>
            <person name="Yoshida Y."/>
            <person name="Baba S."/>
            <person name="Kobayashi G."/>
            <person name="Nagasaki K."/>
            <person name="Hano T."/>
            <person name="Tomaru Y."/>
        </authorList>
    </citation>
    <scope>NUCLEOTIDE SEQUENCE [LARGE SCALE GENOMIC DNA]</scope>
    <source>
        <strain evidence="4 5">NIES-3715</strain>
    </source>
</reference>
<keyword evidence="5" id="KW-1185">Reference proteome</keyword>
<feature type="region of interest" description="Disordered" evidence="1">
    <location>
        <begin position="46"/>
        <end position="69"/>
    </location>
</feature>
<gene>
    <name evidence="4" type="ORF">CTEN210_09954</name>
</gene>
<dbReference type="PROSITE" id="PS51257">
    <property type="entry name" value="PROKAR_LIPOPROTEIN"/>
    <property type="match status" value="1"/>
</dbReference>
<keyword evidence="2" id="KW-0812">Transmembrane</keyword>
<organism evidence="4 5">
    <name type="scientific">Chaetoceros tenuissimus</name>
    <dbReference type="NCBI Taxonomy" id="426638"/>
    <lineage>
        <taxon>Eukaryota</taxon>
        <taxon>Sar</taxon>
        <taxon>Stramenopiles</taxon>
        <taxon>Ochrophyta</taxon>
        <taxon>Bacillariophyta</taxon>
        <taxon>Coscinodiscophyceae</taxon>
        <taxon>Chaetocerotophycidae</taxon>
        <taxon>Chaetocerotales</taxon>
        <taxon>Chaetocerotaceae</taxon>
        <taxon>Chaetoceros</taxon>
    </lineage>
</organism>
<evidence type="ECO:0000256" key="1">
    <source>
        <dbReference type="SAM" id="MobiDB-lite"/>
    </source>
</evidence>
<feature type="chain" id="PRO_5041924583" description="RxLR effector protein" evidence="3">
    <location>
        <begin position="21"/>
        <end position="102"/>
    </location>
</feature>
<dbReference type="Proteomes" id="UP001054902">
    <property type="component" value="Unassembled WGS sequence"/>
</dbReference>
<dbReference type="AlphaFoldDB" id="A0AAD3H837"/>